<dbReference type="GeneID" id="37216275"/>
<proteinExistence type="predicted"/>
<feature type="region of interest" description="Disordered" evidence="1">
    <location>
        <begin position="1"/>
        <end position="20"/>
    </location>
</feature>
<feature type="region of interest" description="Disordered" evidence="1">
    <location>
        <begin position="38"/>
        <end position="125"/>
    </location>
</feature>
<reference evidence="2" key="1">
    <citation type="submission" date="2016-12" db="EMBL/GenBank/DDBJ databases">
        <title>The genomes of Aspergillus section Nigri reveals drivers in fungal speciation.</title>
        <authorList>
            <consortium name="DOE Joint Genome Institute"/>
            <person name="Vesth T.C."/>
            <person name="Nybo J."/>
            <person name="Theobald S."/>
            <person name="Brandl J."/>
            <person name="Frisvad J.C."/>
            <person name="Nielsen K.F."/>
            <person name="Lyhne E.K."/>
            <person name="Kogle M.E."/>
            <person name="Kuo A."/>
            <person name="Riley R."/>
            <person name="Clum A."/>
            <person name="Nolan M."/>
            <person name="Lipzen A."/>
            <person name="Salamov A."/>
            <person name="Henrissat B."/>
            <person name="Wiebenga A."/>
            <person name="De Vries R.P."/>
            <person name="Grigoriev I.V."/>
            <person name="Mortensen U.H."/>
            <person name="Andersen M.R."/>
            <person name="Baker S.E."/>
        </authorList>
    </citation>
    <scope>NUCLEOTIDE SEQUENCE [LARGE SCALE GENOMIC DNA]</scope>
    <source>
        <strain evidence="2">CBS 113365</strain>
    </source>
</reference>
<dbReference type="EMBL" id="KZ821637">
    <property type="protein sequence ID" value="PYH65780.1"/>
    <property type="molecule type" value="Genomic_DNA"/>
</dbReference>
<gene>
    <name evidence="2" type="ORF">BO88DRAFT_470972</name>
</gene>
<protein>
    <submittedName>
        <fullName evidence="2">Uncharacterized protein</fullName>
    </submittedName>
</protein>
<name>A0A319B682_ASPVC</name>
<dbReference type="OrthoDB" id="415706at2759"/>
<dbReference type="Proteomes" id="UP000248405">
    <property type="component" value="Unassembled WGS sequence"/>
</dbReference>
<evidence type="ECO:0000313" key="2">
    <source>
        <dbReference type="EMBL" id="PYH65780.1"/>
    </source>
</evidence>
<accession>A0A319B682</accession>
<dbReference type="RefSeq" id="XP_025559574.1">
    <property type="nucleotide sequence ID" value="XM_025711683.1"/>
</dbReference>
<sequence length="186" mass="20589">MTRCANQPPEPSFTSDERDRLATEVEKLQAGLRTLKTFNIQKPSLSGPPSIKKLEKPQIGFQDNRPPVTGAKSTTQSSLFRSPQEAKTLKSQTTKPFPGDLTPSVFDFTTPQTPSSKGFENSPLLSAKKPLKETLSTNLDFVTKKPRVRLPQTAEIYEQGGEKPKVPPPDQPSLFSKIFIPDNSHQ</sequence>
<evidence type="ECO:0000313" key="3">
    <source>
        <dbReference type="Proteomes" id="UP000248405"/>
    </source>
</evidence>
<feature type="region of interest" description="Disordered" evidence="1">
    <location>
        <begin position="157"/>
        <end position="186"/>
    </location>
</feature>
<feature type="compositionally biased region" description="Polar residues" evidence="1">
    <location>
        <begin position="71"/>
        <end position="81"/>
    </location>
</feature>
<dbReference type="AlphaFoldDB" id="A0A319B682"/>
<evidence type="ECO:0000256" key="1">
    <source>
        <dbReference type="SAM" id="MobiDB-lite"/>
    </source>
</evidence>
<keyword evidence="3" id="KW-1185">Reference proteome</keyword>
<feature type="compositionally biased region" description="Polar residues" evidence="1">
    <location>
        <begin position="107"/>
        <end position="119"/>
    </location>
</feature>
<organism evidence="2 3">
    <name type="scientific">Aspergillus vadensis (strain CBS 113365 / IMI 142717 / IBT 24658)</name>
    <dbReference type="NCBI Taxonomy" id="1448311"/>
    <lineage>
        <taxon>Eukaryota</taxon>
        <taxon>Fungi</taxon>
        <taxon>Dikarya</taxon>
        <taxon>Ascomycota</taxon>
        <taxon>Pezizomycotina</taxon>
        <taxon>Eurotiomycetes</taxon>
        <taxon>Eurotiomycetidae</taxon>
        <taxon>Eurotiales</taxon>
        <taxon>Aspergillaceae</taxon>
        <taxon>Aspergillus</taxon>
        <taxon>Aspergillus subgen. Circumdati</taxon>
    </lineage>
</organism>